<evidence type="ECO:0000313" key="3">
    <source>
        <dbReference type="EMBL" id="OAM91471.1"/>
    </source>
</evidence>
<feature type="region of interest" description="Disordered" evidence="1">
    <location>
        <begin position="970"/>
        <end position="1003"/>
    </location>
</feature>
<evidence type="ECO:0000313" key="4">
    <source>
        <dbReference type="Proteomes" id="UP000078486"/>
    </source>
</evidence>
<feature type="domain" description="Thioredoxin" evidence="2">
    <location>
        <begin position="1091"/>
        <end position="1237"/>
    </location>
</feature>
<proteinExistence type="predicted"/>
<dbReference type="Proteomes" id="UP000078486">
    <property type="component" value="Unassembled WGS sequence"/>
</dbReference>
<comment type="caution">
    <text evidence="3">The sequence shown here is derived from an EMBL/GenBank/DDBJ whole genome shotgun (WGS) entry which is preliminary data.</text>
</comment>
<sequence length="1242" mass="138396">MALFVCAWCAPDVFAQWYAPETNYHDPVQRVFPVELARVLAWRENAAHGAGIAEVTYDLDCAEDGAAEWTLRWLGENGGVWREVKVSYRAALLLGGPDFYRNIARQLRAQPWAAFERTSETDLETAFWEGLWQMQASRMATLREAMSDGALKKNHRDAGAAARLAGELLASTVPSVGGMLTLDSTLAARGAAWLALAEEAAEGGEMSLAGDLRWAVVLKLAQREEQALRMELNVRAGRRPGDDIAQSLPGEARGAREWWQFVLGPNERRETLLQAARHESPAKGAALLGHAVRLGEHPFALTQAAELLYGRDNAQLPQLLDLHDLIGLTAGPQVQHWVLLLWADAARADWLRTMRQLSDAERGRISGLDEAIKEALLPPKLDGAMIMERVRNAFEATKSGFDARHMLDQVSPGFRKSAPLIRLGYREGEGRLEPVAVVSTRDLLCFGWEMCGVQSRMRWRMIPFPQAKTVLRDQMLEHAPELGPFFQTERWSREIPEVANLDRLQRIEHMAETLLFAPAGRVFGVPESPDKTFNVERTRRMGRRGWLMPMHMKWVALAHTETIGDNAIAPEFFERIHAEGGMVMDRVLLLALLGRPAAKAILGDKFQEIVRMLSASMAEGDPVLEASRLAELRERPDAEFLKMQECVFWMAPDMAMARNFFGVCLEINAFQPMRRFFEEARPMLDDDPQFYELVMGVAALALVENDLDGVRRYLPLLGRENAKHRAMLAFLLAVADQNMEDAKQAAAEIVAAGMTEAKNIDGYVALWAALRNRHSPDYRNAFDHLSKVQGWPIFQWIVARQAGMDTEELIKFLGGDQAREANQMLVHCLRKQKGPYRRALRAGMIRMDPLSLVLVQHVASRQFGQPEVTNADLPSLRPEKPPLPLRKALLAEREKGIEQRFARECAAFRTAGEWWAFYQEWKTRNRIGPGREGDTSVDLLERQAVLLRLFSKQHPGDARVWDARLALARSGKPHQPSDGGDGAEPDGGSEQALASLAGEPDTPSPIRAAAMRELLALRYPSDAAPTLEAIFAHQKWLSEFHGKKGEAVVVDRLFGMLAHMPKEAAVNIARELVDYPGTMAGARARAWLEGQTLFARPLDFSFTAVDGRAVDVSQMRGAVILIVFANTWARNCIDAIPSLRGLEAAYGEPGPKAPPVFRVIGVTFARDDDAAKAFAASHGFRWPQYSEKGMPKIHSWMGHLPAVPGYWLVDKHGIPRKLPLDANLETEIKNLLAEPLSASASP</sequence>
<gene>
    <name evidence="3" type="ORF">AW736_03175</name>
</gene>
<name>A0A178IP42_9BACT</name>
<evidence type="ECO:0000256" key="1">
    <source>
        <dbReference type="SAM" id="MobiDB-lite"/>
    </source>
</evidence>
<dbReference type="SUPFAM" id="SSF52833">
    <property type="entry name" value="Thioredoxin-like"/>
    <property type="match status" value="1"/>
</dbReference>
<accession>A0A178IP42</accession>
<dbReference type="EMBL" id="LRRQ01000027">
    <property type="protein sequence ID" value="OAM91471.1"/>
    <property type="molecule type" value="Genomic_DNA"/>
</dbReference>
<dbReference type="InterPro" id="IPR013766">
    <property type="entry name" value="Thioredoxin_domain"/>
</dbReference>
<keyword evidence="4" id="KW-1185">Reference proteome</keyword>
<dbReference type="STRING" id="1184151.AW736_03175"/>
<dbReference type="Gene3D" id="3.40.30.10">
    <property type="entry name" value="Glutaredoxin"/>
    <property type="match status" value="1"/>
</dbReference>
<reference evidence="3 4" key="1">
    <citation type="submission" date="2016-01" db="EMBL/GenBank/DDBJ databases">
        <title>High potential of lignocellulose degradation of a new Verrucomicrobia species.</title>
        <authorList>
            <person name="Wang Y."/>
            <person name="Shi Y."/>
            <person name="Qiu Z."/>
            <person name="Liu S."/>
            <person name="Yang H."/>
        </authorList>
    </citation>
    <scope>NUCLEOTIDE SEQUENCE [LARGE SCALE GENOMIC DNA]</scope>
    <source>
        <strain evidence="3 4">TSB47</strain>
    </source>
</reference>
<dbReference type="AlphaFoldDB" id="A0A178IP42"/>
<dbReference type="PROSITE" id="PS51352">
    <property type="entry name" value="THIOREDOXIN_2"/>
    <property type="match status" value="1"/>
</dbReference>
<protein>
    <recommendedName>
        <fullName evidence="2">Thioredoxin domain-containing protein</fullName>
    </recommendedName>
</protein>
<dbReference type="InterPro" id="IPR036249">
    <property type="entry name" value="Thioredoxin-like_sf"/>
</dbReference>
<evidence type="ECO:0000259" key="2">
    <source>
        <dbReference type="PROSITE" id="PS51352"/>
    </source>
</evidence>
<organism evidence="3 4">
    <name type="scientific">Termitidicoccus mucosus</name>
    <dbReference type="NCBI Taxonomy" id="1184151"/>
    <lineage>
        <taxon>Bacteria</taxon>
        <taxon>Pseudomonadati</taxon>
        <taxon>Verrucomicrobiota</taxon>
        <taxon>Opitutia</taxon>
        <taxon>Opitutales</taxon>
        <taxon>Opitutaceae</taxon>
        <taxon>Termitidicoccus</taxon>
    </lineage>
</organism>